<evidence type="ECO:0000313" key="2">
    <source>
        <dbReference type="Proteomes" id="UP000009168"/>
    </source>
</evidence>
<dbReference type="Proteomes" id="UP000009168">
    <property type="component" value="Unassembled WGS sequence"/>
</dbReference>
<proteinExistence type="predicted"/>
<protein>
    <submittedName>
        <fullName evidence="1">Uncharacterized protein</fullName>
    </submittedName>
</protein>
<dbReference type="AlphaFoldDB" id="W7XGV3"/>
<reference evidence="2" key="1">
    <citation type="journal article" date="2006" name="PLoS Biol.">
        <title>Macronuclear genome sequence of the ciliate Tetrahymena thermophila, a model eukaryote.</title>
        <authorList>
            <person name="Eisen J.A."/>
            <person name="Coyne R.S."/>
            <person name="Wu M."/>
            <person name="Wu D."/>
            <person name="Thiagarajan M."/>
            <person name="Wortman J.R."/>
            <person name="Badger J.H."/>
            <person name="Ren Q."/>
            <person name="Amedeo P."/>
            <person name="Jones K.M."/>
            <person name="Tallon L.J."/>
            <person name="Delcher A.L."/>
            <person name="Salzberg S.L."/>
            <person name="Silva J.C."/>
            <person name="Haas B.J."/>
            <person name="Majoros W.H."/>
            <person name="Farzad M."/>
            <person name="Carlton J.M."/>
            <person name="Smith R.K. Jr."/>
            <person name="Garg J."/>
            <person name="Pearlman R.E."/>
            <person name="Karrer K.M."/>
            <person name="Sun L."/>
            <person name="Manning G."/>
            <person name="Elde N.C."/>
            <person name="Turkewitz A.P."/>
            <person name="Asai D.J."/>
            <person name="Wilkes D.E."/>
            <person name="Wang Y."/>
            <person name="Cai H."/>
            <person name="Collins K."/>
            <person name="Stewart B.A."/>
            <person name="Lee S.R."/>
            <person name="Wilamowska K."/>
            <person name="Weinberg Z."/>
            <person name="Ruzzo W.L."/>
            <person name="Wloga D."/>
            <person name="Gaertig J."/>
            <person name="Frankel J."/>
            <person name="Tsao C.-C."/>
            <person name="Gorovsky M.A."/>
            <person name="Keeling P.J."/>
            <person name="Waller R.F."/>
            <person name="Patron N.J."/>
            <person name="Cherry J.M."/>
            <person name="Stover N.A."/>
            <person name="Krieger C.J."/>
            <person name="del Toro C."/>
            <person name="Ryder H.F."/>
            <person name="Williamson S.C."/>
            <person name="Barbeau R.A."/>
            <person name="Hamilton E.P."/>
            <person name="Orias E."/>
        </authorList>
    </citation>
    <scope>NUCLEOTIDE SEQUENCE [LARGE SCALE GENOMIC DNA]</scope>
    <source>
        <strain evidence="2">SB210</strain>
    </source>
</reference>
<dbReference type="KEGG" id="tet:TTHERM_000138209"/>
<evidence type="ECO:0000313" key="1">
    <source>
        <dbReference type="EMBL" id="EWS73476.1"/>
    </source>
</evidence>
<keyword evidence="2" id="KW-1185">Reference proteome</keyword>
<dbReference type="EMBL" id="GG662639">
    <property type="protein sequence ID" value="EWS73476.1"/>
    <property type="molecule type" value="Genomic_DNA"/>
</dbReference>
<sequence>MNSKMMKFIQQMILFRTLRIFNAYKFHYGKIVNQAGNYFRSFYKIQHNYLHQKVLSWIQKITKTQQIVFNFHSKLQTQNKYKIQIFLQLIYQQQTISCVFSNLRQFQQINNLTIRIMQKEAAVLTEDLYQIISENMKNLEYLNLTFDNCYIHLPNQDFYFQQINNLKHLSIDIKGYSRSTFRHLGLLINCVSQLKNLEDLDLFIVSSDYNLLSQDLTGIKNIIYLKIYLASQRHIQCIVSLGYRNIQQYLSLN</sequence>
<dbReference type="InterPro" id="IPR032675">
    <property type="entry name" value="LRR_dom_sf"/>
</dbReference>
<dbReference type="GeneID" id="24437470"/>
<name>W7XGV3_TETTS</name>
<dbReference type="InParanoid" id="W7XGV3"/>
<dbReference type="Gene3D" id="3.80.10.10">
    <property type="entry name" value="Ribonuclease Inhibitor"/>
    <property type="match status" value="1"/>
</dbReference>
<dbReference type="RefSeq" id="XP_012653958.1">
    <property type="nucleotide sequence ID" value="XM_012798504.1"/>
</dbReference>
<organism evidence="1 2">
    <name type="scientific">Tetrahymena thermophila (strain SB210)</name>
    <dbReference type="NCBI Taxonomy" id="312017"/>
    <lineage>
        <taxon>Eukaryota</taxon>
        <taxon>Sar</taxon>
        <taxon>Alveolata</taxon>
        <taxon>Ciliophora</taxon>
        <taxon>Intramacronucleata</taxon>
        <taxon>Oligohymenophorea</taxon>
        <taxon>Hymenostomatida</taxon>
        <taxon>Tetrahymenina</taxon>
        <taxon>Tetrahymenidae</taxon>
        <taxon>Tetrahymena</taxon>
    </lineage>
</organism>
<accession>W7XGV3</accession>
<gene>
    <name evidence="1" type="ORF">TTHERM_000138209</name>
</gene>